<organism evidence="15 16">
    <name type="scientific">Labeo rohita</name>
    <name type="common">Indian major carp</name>
    <name type="synonym">Cyprinus rohita</name>
    <dbReference type="NCBI Taxonomy" id="84645"/>
    <lineage>
        <taxon>Eukaryota</taxon>
        <taxon>Metazoa</taxon>
        <taxon>Chordata</taxon>
        <taxon>Craniata</taxon>
        <taxon>Vertebrata</taxon>
        <taxon>Euteleostomi</taxon>
        <taxon>Actinopterygii</taxon>
        <taxon>Neopterygii</taxon>
        <taxon>Teleostei</taxon>
        <taxon>Ostariophysi</taxon>
        <taxon>Cypriniformes</taxon>
        <taxon>Cyprinidae</taxon>
        <taxon>Labeoninae</taxon>
        <taxon>Labeonini</taxon>
        <taxon>Labeo</taxon>
    </lineage>
</organism>
<keyword evidence="11" id="KW-0863">Zinc-finger</keyword>
<dbReference type="SUPFAM" id="SSF53098">
    <property type="entry name" value="Ribonuclease H-like"/>
    <property type="match status" value="1"/>
</dbReference>
<gene>
    <name evidence="15" type="ORF">H4Q32_006429</name>
</gene>
<dbReference type="Gene3D" id="3.10.10.10">
    <property type="entry name" value="HIV Type 1 Reverse Transcriptase, subunit A, domain 1"/>
    <property type="match status" value="1"/>
</dbReference>
<dbReference type="InterPro" id="IPR043128">
    <property type="entry name" value="Rev_trsase/Diguanyl_cyclase"/>
</dbReference>
<dbReference type="InterPro" id="IPR001969">
    <property type="entry name" value="Aspartic_peptidase_AS"/>
</dbReference>
<dbReference type="InterPro" id="IPR041373">
    <property type="entry name" value="RT_RNaseH"/>
</dbReference>
<keyword evidence="6" id="KW-0540">Nuclease</keyword>
<dbReference type="EMBL" id="JACTAM010000019">
    <property type="protein sequence ID" value="KAI2653069.1"/>
    <property type="molecule type" value="Genomic_DNA"/>
</dbReference>
<keyword evidence="11" id="KW-0862">Zinc</keyword>
<comment type="similarity">
    <text evidence="1">Belongs to the beta type-B retroviral polymerase family. HERV class-II K(HML-2) pol subfamily.</text>
</comment>
<dbReference type="SUPFAM" id="SSF56672">
    <property type="entry name" value="DNA/RNA polymerases"/>
    <property type="match status" value="1"/>
</dbReference>
<accession>A0ABQ8LRR3</accession>
<dbReference type="Pfam" id="PF00078">
    <property type="entry name" value="RVT_1"/>
    <property type="match status" value="1"/>
</dbReference>
<evidence type="ECO:0000256" key="2">
    <source>
        <dbReference type="ARBA" id="ARBA00012180"/>
    </source>
</evidence>
<dbReference type="Gene3D" id="4.10.60.10">
    <property type="entry name" value="Zinc finger, CCHC-type"/>
    <property type="match status" value="1"/>
</dbReference>
<dbReference type="InterPro" id="IPR036397">
    <property type="entry name" value="RNaseH_sf"/>
</dbReference>
<protein>
    <recommendedName>
        <fullName evidence="10">Gypsy retrotransposon integrase-like protein 1</fullName>
        <ecNumber evidence="3">2.7.7.49</ecNumber>
        <ecNumber evidence="2">3.1.26.4</ecNumber>
    </recommendedName>
</protein>
<keyword evidence="11" id="KW-0479">Metal-binding</keyword>
<name>A0ABQ8LRR3_LABRO</name>
<keyword evidence="4" id="KW-0808">Transferase</keyword>
<dbReference type="InterPro" id="IPR043502">
    <property type="entry name" value="DNA/RNA_pol_sf"/>
</dbReference>
<keyword evidence="16" id="KW-1185">Reference proteome</keyword>
<keyword evidence="5" id="KW-0548">Nucleotidyltransferase</keyword>
<dbReference type="Gene3D" id="2.40.70.10">
    <property type="entry name" value="Acid Proteases"/>
    <property type="match status" value="1"/>
</dbReference>
<feature type="region of interest" description="Disordered" evidence="12">
    <location>
        <begin position="1"/>
        <end position="23"/>
    </location>
</feature>
<feature type="compositionally biased region" description="Basic and acidic residues" evidence="12">
    <location>
        <begin position="248"/>
        <end position="258"/>
    </location>
</feature>
<evidence type="ECO:0000256" key="7">
    <source>
        <dbReference type="ARBA" id="ARBA00022759"/>
    </source>
</evidence>
<feature type="compositionally biased region" description="Polar residues" evidence="12">
    <location>
        <begin position="269"/>
        <end position="280"/>
    </location>
</feature>
<dbReference type="InterPro" id="IPR001878">
    <property type="entry name" value="Znf_CCHC"/>
</dbReference>
<keyword evidence="7" id="KW-0255">Endonuclease</keyword>
<keyword evidence="9" id="KW-0695">RNA-directed DNA polymerase</keyword>
<dbReference type="Pfam" id="PF17921">
    <property type="entry name" value="Integrase_H2C2"/>
    <property type="match status" value="1"/>
</dbReference>
<feature type="domain" description="CCHC-type" evidence="13">
    <location>
        <begin position="230"/>
        <end position="245"/>
    </location>
</feature>
<dbReference type="PROSITE" id="PS50994">
    <property type="entry name" value="INTEGRASE"/>
    <property type="match status" value="1"/>
</dbReference>
<feature type="domain" description="Integrase catalytic" evidence="14">
    <location>
        <begin position="1013"/>
        <end position="1170"/>
    </location>
</feature>
<sequence length="1228" mass="139338">MALAHGPSVPQFDTENEPSSVGPRWNKWLQRFENYTTAMNITGDPRLKALLLHLAGERVHDIYDTVAAETDKYADVKTKLTEYFSPKKNVQYEVYVFRKAAQQPGENLDAYNTRLRMLAKYCEFSDVDKEIKSQIIQSCTSSRVRKYGLREANKTLKELLEYGRTLELSELQSKEIEEGSNPITAVNQIHRKLHKKTYQKRPAGGSNTQCRNCGGEWPHRNECPARGKQCKACGKQNHFARQCRSKSQHTEQQAETRGYKKSYRKKVNQVETHSEPVQQKSSSSSDESYAYTVNSNSNSKQPLTQIKLYGDTVPALIDSGAAVNIISEKTYNKLSTQPRLLHTDLKILAYGSKDALPILGKFTGCVEAKNKTKTDGTFYVIKGDGCSLLSYQTADELGLIKIIRTIRPPSVNLTVADELVNSHPELFDGIGKLKDFQVTLHINPDIQPTCQPHRRVPFHVRQKVEAELQRLEAEDIIEKVTGPTPWVSPIVTPPKPKDPDKVRICVDMRQANTAILRERHLTPTIDDVIHELNGATVFSKLDLTSGYHQLELHPNSRYITTFTTHLGLRRYKRISSAAETLQGIAGVKNLSDDIIVYGATQAEHDKSLTAVFQRLKERGLTLNRKKCEFNKTQLEFFGFIFSAGGVSADPKKVDAIYHAKKPKDAAEVRSLLGMANYCSRFIPNFATVTEPLRKLTRKNTTWQWGAAQDAALSTLRESLTSETTMAYFNPNRDTELIVDASPVRLGAILLQKDAEKKHVITYASRALSDVERRYSQTEREALAIVWSCEHFHLYIYGKEFTMVTDHKPLELIWNNPRSKPPARIERWGLRLQPYNLKIEYRKGTDNPADYLSRHPIPAQSPTRNTRATKVAEEYVNFIMQNNIPKAMTLDEIKSETLKDATLQKVSALIRNNAWHTVTKDTALRQYEQVKSELTVSHEDDIILKGSRIVIPSSLEHRVLQLAHEAHQGITKTKALLREKVWFPGIDRRAEAMVRNCLACQATTPETHTEPLQMSDLPDTVWQDVSADFYGPLPTGEHLLVIVDEYSRYPMVEVIHSTSANAVIPVIDKIFSMFGIPRSVKTDNGPPFTSEQFSKFAAHMGFHHRKITPLWPQANATAERFMRTLGKCLRVAHMKNIPWKQHLYTFLREYRSTPHSTQQQHHPLSCCSNAGYTQRCLLRNKLTALYNHKPYKVTTVKGSMVTAERDGHRVTRNSSFFKKLGPGLCDTSC</sequence>
<reference evidence="15 16" key="1">
    <citation type="submission" date="2022-01" db="EMBL/GenBank/DDBJ databases">
        <title>A high-quality chromosome-level genome assembly of rohu carp, Labeo rohita.</title>
        <authorList>
            <person name="Arick M.A. II"/>
            <person name="Hsu C.-Y."/>
            <person name="Magbanua Z."/>
            <person name="Pechanova O."/>
            <person name="Grover C."/>
            <person name="Miller E."/>
            <person name="Thrash A."/>
            <person name="Ezzel L."/>
            <person name="Alam S."/>
            <person name="Benzie J."/>
            <person name="Hamilton M."/>
            <person name="Karsi A."/>
            <person name="Lawrence M.L."/>
            <person name="Peterson D.G."/>
        </authorList>
    </citation>
    <scope>NUCLEOTIDE SEQUENCE [LARGE SCALE GENOMIC DNA]</scope>
    <source>
        <strain evidence="16">BAU-BD-2019</strain>
        <tissue evidence="15">Blood</tissue>
    </source>
</reference>
<dbReference type="InterPro" id="IPR012337">
    <property type="entry name" value="RNaseH-like_sf"/>
</dbReference>
<dbReference type="PANTHER" id="PTHR37984:SF11">
    <property type="entry name" value="INTEGRASE CATALYTIC DOMAIN-CONTAINING PROTEIN"/>
    <property type="match status" value="1"/>
</dbReference>
<evidence type="ECO:0000259" key="13">
    <source>
        <dbReference type="PROSITE" id="PS50158"/>
    </source>
</evidence>
<dbReference type="PANTHER" id="PTHR37984">
    <property type="entry name" value="PROTEIN CBG26694"/>
    <property type="match status" value="1"/>
</dbReference>
<dbReference type="InterPro" id="IPR050951">
    <property type="entry name" value="Retrovirus_Pol_polyprotein"/>
</dbReference>
<dbReference type="SUPFAM" id="SSF50630">
    <property type="entry name" value="Acid proteases"/>
    <property type="match status" value="1"/>
</dbReference>
<dbReference type="Gene3D" id="3.30.70.270">
    <property type="match status" value="2"/>
</dbReference>
<evidence type="ECO:0000256" key="10">
    <source>
        <dbReference type="ARBA" id="ARBA00039658"/>
    </source>
</evidence>
<evidence type="ECO:0000256" key="12">
    <source>
        <dbReference type="SAM" id="MobiDB-lite"/>
    </source>
</evidence>
<evidence type="ECO:0000259" key="14">
    <source>
        <dbReference type="PROSITE" id="PS50994"/>
    </source>
</evidence>
<dbReference type="InterPro" id="IPR021109">
    <property type="entry name" value="Peptidase_aspartic_dom_sf"/>
</dbReference>
<dbReference type="Gene3D" id="3.30.420.10">
    <property type="entry name" value="Ribonuclease H-like superfamily/Ribonuclease H"/>
    <property type="match status" value="1"/>
</dbReference>
<evidence type="ECO:0000313" key="16">
    <source>
        <dbReference type="Proteomes" id="UP000830375"/>
    </source>
</evidence>
<evidence type="ECO:0000256" key="8">
    <source>
        <dbReference type="ARBA" id="ARBA00022801"/>
    </source>
</evidence>
<dbReference type="CDD" id="cd09274">
    <property type="entry name" value="RNase_HI_RT_Ty3"/>
    <property type="match status" value="1"/>
</dbReference>
<dbReference type="Pfam" id="PF17917">
    <property type="entry name" value="RT_RNaseH"/>
    <property type="match status" value="1"/>
</dbReference>
<evidence type="ECO:0000256" key="9">
    <source>
        <dbReference type="ARBA" id="ARBA00022918"/>
    </source>
</evidence>
<keyword evidence="8" id="KW-0378">Hydrolase</keyword>
<dbReference type="Pfam" id="PF00665">
    <property type="entry name" value="rve"/>
    <property type="match status" value="1"/>
</dbReference>
<dbReference type="CDD" id="cd01647">
    <property type="entry name" value="RT_LTR"/>
    <property type="match status" value="1"/>
</dbReference>
<comment type="caution">
    <text evidence="15">The sequence shown here is derived from an EMBL/GenBank/DDBJ whole genome shotgun (WGS) entry which is preliminary data.</text>
</comment>
<proteinExistence type="inferred from homology"/>
<evidence type="ECO:0000313" key="15">
    <source>
        <dbReference type="EMBL" id="KAI2653069.1"/>
    </source>
</evidence>
<evidence type="ECO:0000256" key="1">
    <source>
        <dbReference type="ARBA" id="ARBA00010879"/>
    </source>
</evidence>
<evidence type="ECO:0000256" key="4">
    <source>
        <dbReference type="ARBA" id="ARBA00022679"/>
    </source>
</evidence>
<dbReference type="Gene3D" id="1.10.340.70">
    <property type="match status" value="1"/>
</dbReference>
<dbReference type="EC" id="3.1.26.4" evidence="2"/>
<evidence type="ECO:0000256" key="5">
    <source>
        <dbReference type="ARBA" id="ARBA00022695"/>
    </source>
</evidence>
<dbReference type="InterPro" id="IPR001584">
    <property type="entry name" value="Integrase_cat-core"/>
</dbReference>
<evidence type="ECO:0000256" key="11">
    <source>
        <dbReference type="PROSITE-ProRule" id="PRU00047"/>
    </source>
</evidence>
<dbReference type="PROSITE" id="PS00141">
    <property type="entry name" value="ASP_PROTEASE"/>
    <property type="match status" value="1"/>
</dbReference>
<dbReference type="EC" id="2.7.7.49" evidence="3"/>
<dbReference type="PROSITE" id="PS50158">
    <property type="entry name" value="ZF_CCHC"/>
    <property type="match status" value="1"/>
</dbReference>
<evidence type="ECO:0000256" key="6">
    <source>
        <dbReference type="ARBA" id="ARBA00022722"/>
    </source>
</evidence>
<feature type="region of interest" description="Disordered" evidence="12">
    <location>
        <begin position="241"/>
        <end position="298"/>
    </location>
</feature>
<evidence type="ECO:0000256" key="3">
    <source>
        <dbReference type="ARBA" id="ARBA00012493"/>
    </source>
</evidence>
<dbReference type="InterPro" id="IPR041588">
    <property type="entry name" value="Integrase_H2C2"/>
</dbReference>
<dbReference type="InterPro" id="IPR000477">
    <property type="entry name" value="RT_dom"/>
</dbReference>
<dbReference type="Proteomes" id="UP000830375">
    <property type="component" value="Unassembled WGS sequence"/>
</dbReference>